<accession>A0A173UQ42</accession>
<evidence type="ECO:0000313" key="3">
    <source>
        <dbReference type="Proteomes" id="UP000095591"/>
    </source>
</evidence>
<proteinExistence type="predicted"/>
<evidence type="ECO:0000259" key="1">
    <source>
        <dbReference type="Pfam" id="PF08937"/>
    </source>
</evidence>
<dbReference type="Proteomes" id="UP000095591">
    <property type="component" value="Unassembled WGS sequence"/>
</dbReference>
<name>A0A173UQ42_PARDI</name>
<dbReference type="AlphaFoldDB" id="A0A173UQ42"/>
<sequence>MGTYRNGTYVAFDGQGEVNPVNSDLHNFELLKAWQANDNVRFNFVNSHEKTYSVRDSSSLETLKARLKERMANSKNMLVIVSSQTNKNRGLLNWEIQQAVEVYKLPIIVAYVGLQSLNSFSLNLYYNWLPSKLREYVNSNTAKVAHTLFTQFKIGGAINYYSVVTPTMPINSMEIY</sequence>
<reference evidence="2 3" key="1">
    <citation type="submission" date="2015-09" db="EMBL/GenBank/DDBJ databases">
        <authorList>
            <consortium name="Pathogen Informatics"/>
        </authorList>
    </citation>
    <scope>NUCLEOTIDE SEQUENCE [LARGE SCALE GENOMIC DNA]</scope>
    <source>
        <strain evidence="2 3">2789STDY5608872</strain>
    </source>
</reference>
<dbReference type="EMBL" id="CYXP01000005">
    <property type="protein sequence ID" value="CUN17141.1"/>
    <property type="molecule type" value="Genomic_DNA"/>
</dbReference>
<dbReference type="Gene3D" id="3.40.50.11200">
    <property type="match status" value="1"/>
</dbReference>
<dbReference type="InterPro" id="IPR015032">
    <property type="entry name" value="ThsB__TIR-like_domain"/>
</dbReference>
<dbReference type="Pfam" id="PF08937">
    <property type="entry name" value="ThsB_TIR"/>
    <property type="match status" value="1"/>
</dbReference>
<organism evidence="2 3">
    <name type="scientific">Parabacteroides distasonis</name>
    <dbReference type="NCBI Taxonomy" id="823"/>
    <lineage>
        <taxon>Bacteria</taxon>
        <taxon>Pseudomonadati</taxon>
        <taxon>Bacteroidota</taxon>
        <taxon>Bacteroidia</taxon>
        <taxon>Bacteroidales</taxon>
        <taxon>Tannerellaceae</taxon>
        <taxon>Parabacteroides</taxon>
    </lineage>
</organism>
<protein>
    <submittedName>
        <fullName evidence="2">MTH538 TIR-like domain (DUF1863)</fullName>
    </submittedName>
</protein>
<evidence type="ECO:0000313" key="2">
    <source>
        <dbReference type="EMBL" id="CUN17141.1"/>
    </source>
</evidence>
<dbReference type="RefSeq" id="WP_007219050.1">
    <property type="nucleotide sequence ID" value="NZ_CP103128.1"/>
</dbReference>
<gene>
    <name evidence="2" type="ORF">ERS852429_02265</name>
</gene>
<feature type="domain" description="Thoeris protein ThsB TIR-like" evidence="1">
    <location>
        <begin position="22"/>
        <end position="112"/>
    </location>
</feature>